<protein>
    <submittedName>
        <fullName evidence="2">Uncharacterized protein</fullName>
    </submittedName>
</protein>
<accession>A0A6G0U2A2</accession>
<organism evidence="2 3">
    <name type="scientific">Aphis glycines</name>
    <name type="common">Soybean aphid</name>
    <dbReference type="NCBI Taxonomy" id="307491"/>
    <lineage>
        <taxon>Eukaryota</taxon>
        <taxon>Metazoa</taxon>
        <taxon>Ecdysozoa</taxon>
        <taxon>Arthropoda</taxon>
        <taxon>Hexapoda</taxon>
        <taxon>Insecta</taxon>
        <taxon>Pterygota</taxon>
        <taxon>Neoptera</taxon>
        <taxon>Paraneoptera</taxon>
        <taxon>Hemiptera</taxon>
        <taxon>Sternorrhyncha</taxon>
        <taxon>Aphidomorpha</taxon>
        <taxon>Aphidoidea</taxon>
        <taxon>Aphididae</taxon>
        <taxon>Aphidini</taxon>
        <taxon>Aphis</taxon>
        <taxon>Aphis</taxon>
    </lineage>
</organism>
<feature type="transmembrane region" description="Helical" evidence="1">
    <location>
        <begin position="37"/>
        <end position="57"/>
    </location>
</feature>
<dbReference type="AlphaFoldDB" id="A0A6G0U2A2"/>
<comment type="caution">
    <text evidence="2">The sequence shown here is derived from an EMBL/GenBank/DDBJ whole genome shotgun (WGS) entry which is preliminary data.</text>
</comment>
<proteinExistence type="predicted"/>
<keyword evidence="1" id="KW-1133">Transmembrane helix</keyword>
<evidence type="ECO:0000313" key="3">
    <source>
        <dbReference type="Proteomes" id="UP000475862"/>
    </source>
</evidence>
<sequence>MNYRNINTSFFKNFSFLHYTCNSTTTLRSQPSIYFEFFSWFFFFNSMIVFISSGLLFKVCKSVTVSAMNLSIANDFAAISDFTRKYVLNLNNPYNMIYALTPEVATFNIQNVHCACLRNTIFSWRGGHMIRNVDNAAGFDSIIHSYWFIVDYYMNRGNRASTRFTEALTSLTA</sequence>
<evidence type="ECO:0000313" key="2">
    <source>
        <dbReference type="EMBL" id="KAE9543204.1"/>
    </source>
</evidence>
<dbReference type="EMBL" id="VYZN01000009">
    <property type="protein sequence ID" value="KAE9543204.1"/>
    <property type="molecule type" value="Genomic_DNA"/>
</dbReference>
<evidence type="ECO:0000256" key="1">
    <source>
        <dbReference type="SAM" id="Phobius"/>
    </source>
</evidence>
<reference evidence="2 3" key="1">
    <citation type="submission" date="2019-08" db="EMBL/GenBank/DDBJ databases">
        <title>The genome of the soybean aphid Biotype 1, its phylome, world population structure and adaptation to the North American continent.</title>
        <authorList>
            <person name="Giordano R."/>
            <person name="Donthu R.K."/>
            <person name="Hernandez A.G."/>
            <person name="Wright C.L."/>
            <person name="Zimin A.V."/>
        </authorList>
    </citation>
    <scope>NUCLEOTIDE SEQUENCE [LARGE SCALE GENOMIC DNA]</scope>
    <source>
        <tissue evidence="2">Whole aphids</tissue>
    </source>
</reference>
<dbReference type="Proteomes" id="UP000475862">
    <property type="component" value="Unassembled WGS sequence"/>
</dbReference>
<name>A0A6G0U2A2_APHGL</name>
<keyword evidence="1" id="KW-0472">Membrane</keyword>
<gene>
    <name evidence="2" type="ORF">AGLY_003115</name>
</gene>
<keyword evidence="3" id="KW-1185">Reference proteome</keyword>
<keyword evidence="1" id="KW-0812">Transmembrane</keyword>